<evidence type="ECO:0000313" key="2">
    <source>
        <dbReference type="EMBL" id="TJW09448.1"/>
    </source>
</evidence>
<name>A0A3N0A8P9_9ACTN</name>
<dbReference type="EMBL" id="SSTM01000011">
    <property type="protein sequence ID" value="TJW09448.1"/>
    <property type="molecule type" value="Genomic_DNA"/>
</dbReference>
<dbReference type="Proteomes" id="UP000530850">
    <property type="component" value="Unassembled WGS sequence"/>
</dbReference>
<dbReference type="EMBL" id="JACHYA010000001">
    <property type="protein sequence ID" value="MBB3170898.1"/>
    <property type="molecule type" value="Genomic_DNA"/>
</dbReference>
<proteinExistence type="predicted"/>
<sequence>MRFEKTTPKQPTQASGAAFAKMKPTVQAVKSAQALTNQSLEPIHFLALREHRTELPCSCCHVALPQTLLDNVVVFSDSIACTSPELTFHYLCDTMPLASALEIGFELCGCYSLASSPQADKPFLPRAPLTSPDAILEVIERNPQLKNHRNTLKVLRYVIPNSGSPMETCLVIVLTLPKRLGGYGLPAPLLNHKIVASNYRNGGTGNVYYIDLFWPEFNLAVEYDSDVYHFSNPAQSRRDSERRLNLRRLGIETLSVTSDQVRTTAALDKTAEAIASAMGIRLRLGDSAQREKRAALHSAIFPNTIWDNQVPCECYF</sequence>
<evidence type="ECO:0000313" key="3">
    <source>
        <dbReference type="Proteomes" id="UP000309454"/>
    </source>
</evidence>
<dbReference type="GeneID" id="93357668"/>
<gene>
    <name evidence="2" type="ORF">E5982_09560</name>
    <name evidence="1" type="ORF">FHR31_000678</name>
</gene>
<dbReference type="RefSeq" id="WP_123186341.1">
    <property type="nucleotide sequence ID" value="NZ_CANPEU010000010.1"/>
</dbReference>
<evidence type="ECO:0000313" key="4">
    <source>
        <dbReference type="Proteomes" id="UP000530850"/>
    </source>
</evidence>
<evidence type="ECO:0008006" key="5">
    <source>
        <dbReference type="Google" id="ProtNLM"/>
    </source>
</evidence>
<comment type="caution">
    <text evidence="2">The sequence shown here is derived from an EMBL/GenBank/DDBJ whole genome shotgun (WGS) entry which is preliminary data.</text>
</comment>
<accession>A0A3N0A8P9</accession>
<dbReference type="Proteomes" id="UP000309454">
    <property type="component" value="Unassembled WGS sequence"/>
</dbReference>
<protein>
    <recommendedName>
        <fullName evidence="5">DUF559 domain-containing protein</fullName>
    </recommendedName>
</protein>
<dbReference type="OrthoDB" id="3197460at2"/>
<reference evidence="1 4" key="2">
    <citation type="submission" date="2020-08" db="EMBL/GenBank/DDBJ databases">
        <title>Sequencing the genomes of 1000 actinobacteria strains.</title>
        <authorList>
            <person name="Klenk H.-P."/>
        </authorList>
    </citation>
    <scope>NUCLEOTIDE SEQUENCE [LARGE SCALE GENOMIC DNA]</scope>
    <source>
        <strain evidence="1 4">DSM 22242</strain>
    </source>
</reference>
<reference evidence="2 3" key="1">
    <citation type="submission" date="2019-04" db="EMBL/GenBank/DDBJ databases">
        <title>Microbes associate with the intestines of laboratory mice.</title>
        <authorList>
            <person name="Navarre W."/>
            <person name="Wong E."/>
            <person name="Huang K.C."/>
            <person name="Tropini C."/>
            <person name="Ng K."/>
            <person name="Yu B."/>
        </authorList>
    </citation>
    <scope>NUCLEOTIDE SEQUENCE [LARGE SCALE GENOMIC DNA]</scope>
    <source>
        <strain evidence="2 3">NM48_B13</strain>
    </source>
</reference>
<keyword evidence="3" id="KW-1185">Reference proteome</keyword>
<evidence type="ECO:0000313" key="1">
    <source>
        <dbReference type="EMBL" id="MBB3170898.1"/>
    </source>
</evidence>
<organism evidence="2 3">
    <name type="scientific">Parvibacter caecicola</name>
    <dbReference type="NCBI Taxonomy" id="747645"/>
    <lineage>
        <taxon>Bacteria</taxon>
        <taxon>Bacillati</taxon>
        <taxon>Actinomycetota</taxon>
        <taxon>Coriobacteriia</taxon>
        <taxon>Coriobacteriales</taxon>
        <taxon>Coriobacteriaceae</taxon>
        <taxon>Parvibacter</taxon>
    </lineage>
</organism>
<dbReference type="Gene3D" id="3.40.960.10">
    <property type="entry name" value="VSR Endonuclease"/>
    <property type="match status" value="1"/>
</dbReference>
<dbReference type="AlphaFoldDB" id="A0A3N0A8P9"/>